<sequence>MQFSALVPGTRLLCADAFASTRWVSAILIGSVIYQALLALMHTHFYRASSLAVAAAEFLIYLACLLVLSKRIRLEFVAIVALVLAYLFFLSIFRNALELKGFRDVMIPLLFYWLGRHVADIGYADRLLKILVGVVLIFGFFELFFLGQYTRLLDIFSYYVSTGTATITANFISDSALNLNGLRPEGIGRTIFPALLGNHRISSVFLEPVSLGNFAVIVAAWGLSKPGAEYKQMLFFVLSAITLIALSDSRYGLIVVSALIAMRMAVRGRLNVAVIILPLVSIVVLVLIGLFFEGGHADNIMGRLSWTGNTLLSFNIEKILGIQGFNMPYGDMGYAYLLSRWGVLLCIALWAALWMVKMPDERGVRFRAYAALYISLILTVSGTSFFALKTAGLLWFLMGSCTYPNAKKTSLSHAADTHKIFGRELNYAH</sequence>
<feature type="transmembrane region" description="Helical" evidence="1">
    <location>
        <begin position="130"/>
        <end position="147"/>
    </location>
</feature>
<feature type="transmembrane region" description="Helical" evidence="1">
    <location>
        <begin position="48"/>
        <end position="68"/>
    </location>
</feature>
<feature type="transmembrane region" description="Helical" evidence="1">
    <location>
        <begin position="74"/>
        <end position="93"/>
    </location>
</feature>
<gene>
    <name evidence="2" type="ORF">ABW22_11060</name>
</gene>
<dbReference type="EMBL" id="LDUG01000029">
    <property type="protein sequence ID" value="KVW94971.1"/>
    <property type="molecule type" value="Genomic_DNA"/>
</dbReference>
<feature type="transmembrane region" description="Helical" evidence="1">
    <location>
        <begin position="368"/>
        <end position="388"/>
    </location>
</feature>
<feature type="transmembrane region" description="Helical" evidence="1">
    <location>
        <begin position="272"/>
        <end position="292"/>
    </location>
</feature>
<evidence type="ECO:0000313" key="3">
    <source>
        <dbReference type="Proteomes" id="UP000064243"/>
    </source>
</evidence>
<keyword evidence="3" id="KW-1185">Reference proteome</keyword>
<reference evidence="2 3" key="1">
    <citation type="journal article" date="2015" name="Appl. Environ. Microbiol.">
        <title>Aerobic and Anaerobic Thiosulfate Oxidation by a Cold-Adapted, Subglacial Chemoautotroph.</title>
        <authorList>
            <person name="Harrold Z.R."/>
            <person name="Skidmore M.L."/>
            <person name="Hamilton T.L."/>
            <person name="Desch L."/>
            <person name="Amada K."/>
            <person name="van Gelder W."/>
            <person name="Glover K."/>
            <person name="Roden E.E."/>
            <person name="Boyd E.S."/>
        </authorList>
    </citation>
    <scope>NUCLEOTIDE SEQUENCE [LARGE SCALE GENOMIC DNA]</scope>
    <source>
        <strain evidence="2 3">RG</strain>
    </source>
</reference>
<dbReference type="Proteomes" id="UP000064243">
    <property type="component" value="Unassembled WGS sequence"/>
</dbReference>
<proteinExistence type="predicted"/>
<name>A0A106BM27_THIDE</name>
<feature type="transmembrane region" description="Helical" evidence="1">
    <location>
        <begin position="204"/>
        <end position="223"/>
    </location>
</feature>
<feature type="transmembrane region" description="Helical" evidence="1">
    <location>
        <begin position="20"/>
        <end position="41"/>
    </location>
</feature>
<dbReference type="AlphaFoldDB" id="A0A106BM27"/>
<keyword evidence="1" id="KW-0812">Transmembrane</keyword>
<protein>
    <submittedName>
        <fullName evidence="2">Polysaccharide polymerase</fullName>
    </submittedName>
</protein>
<feature type="transmembrane region" description="Helical" evidence="1">
    <location>
        <begin position="235"/>
        <end position="260"/>
    </location>
</feature>
<keyword evidence="1" id="KW-1133">Transmembrane helix</keyword>
<accession>A0A106BM27</accession>
<feature type="transmembrane region" description="Helical" evidence="1">
    <location>
        <begin position="334"/>
        <end position="356"/>
    </location>
</feature>
<organism evidence="2 3">
    <name type="scientific">Thiobacillus denitrificans</name>
    <dbReference type="NCBI Taxonomy" id="36861"/>
    <lineage>
        <taxon>Bacteria</taxon>
        <taxon>Pseudomonadati</taxon>
        <taxon>Pseudomonadota</taxon>
        <taxon>Betaproteobacteria</taxon>
        <taxon>Nitrosomonadales</taxon>
        <taxon>Thiobacillaceae</taxon>
        <taxon>Thiobacillus</taxon>
    </lineage>
</organism>
<evidence type="ECO:0000256" key="1">
    <source>
        <dbReference type="SAM" id="Phobius"/>
    </source>
</evidence>
<dbReference type="PATRIC" id="fig|36861.3.peg.1886"/>
<keyword evidence="1" id="KW-0472">Membrane</keyword>
<comment type="caution">
    <text evidence="2">The sequence shown here is derived from an EMBL/GenBank/DDBJ whole genome shotgun (WGS) entry which is preliminary data.</text>
</comment>
<evidence type="ECO:0000313" key="2">
    <source>
        <dbReference type="EMBL" id="KVW94971.1"/>
    </source>
</evidence>
<dbReference type="RefSeq" id="WP_059756335.1">
    <property type="nucleotide sequence ID" value="NZ_LDUG01000029.1"/>
</dbReference>